<dbReference type="SUPFAM" id="SSF52047">
    <property type="entry name" value="RNI-like"/>
    <property type="match status" value="1"/>
</dbReference>
<gene>
    <name evidence="2" type="ORF">VNI00_004597</name>
</gene>
<evidence type="ECO:0000313" key="2">
    <source>
        <dbReference type="EMBL" id="KAK7051618.1"/>
    </source>
</evidence>
<dbReference type="EMBL" id="JAYKXP010000012">
    <property type="protein sequence ID" value="KAK7051618.1"/>
    <property type="molecule type" value="Genomic_DNA"/>
</dbReference>
<comment type="caution">
    <text evidence="2">The sequence shown here is derived from an EMBL/GenBank/DDBJ whole genome shotgun (WGS) entry which is preliminary data.</text>
</comment>
<dbReference type="AlphaFoldDB" id="A0AAW0DIA7"/>
<evidence type="ECO:0000259" key="1">
    <source>
        <dbReference type="Pfam" id="PF12937"/>
    </source>
</evidence>
<dbReference type="Pfam" id="PF12937">
    <property type="entry name" value="F-box-like"/>
    <property type="match status" value="1"/>
</dbReference>
<dbReference type="Proteomes" id="UP001383192">
    <property type="component" value="Unassembled WGS sequence"/>
</dbReference>
<protein>
    <recommendedName>
        <fullName evidence="1">F-box domain-containing protein</fullName>
    </recommendedName>
</protein>
<accession>A0AAW0DIA7</accession>
<dbReference type="InterPro" id="IPR032675">
    <property type="entry name" value="LRR_dom_sf"/>
</dbReference>
<dbReference type="SUPFAM" id="SSF81383">
    <property type="entry name" value="F-box domain"/>
    <property type="match status" value="1"/>
</dbReference>
<reference evidence="2 3" key="1">
    <citation type="submission" date="2024-01" db="EMBL/GenBank/DDBJ databases">
        <title>A draft genome for a cacao thread blight-causing isolate of Paramarasmius palmivorus.</title>
        <authorList>
            <person name="Baruah I.K."/>
            <person name="Bukari Y."/>
            <person name="Amoako-Attah I."/>
            <person name="Meinhardt L.W."/>
            <person name="Bailey B.A."/>
            <person name="Cohen S.P."/>
        </authorList>
    </citation>
    <scope>NUCLEOTIDE SEQUENCE [LARGE SCALE GENOMIC DNA]</scope>
    <source>
        <strain evidence="2 3">GH-12</strain>
    </source>
</reference>
<dbReference type="InterPro" id="IPR001810">
    <property type="entry name" value="F-box_dom"/>
</dbReference>
<feature type="domain" description="F-box" evidence="1">
    <location>
        <begin position="99"/>
        <end position="148"/>
    </location>
</feature>
<keyword evidence="3" id="KW-1185">Reference proteome</keyword>
<dbReference type="InterPro" id="IPR036047">
    <property type="entry name" value="F-box-like_dom_sf"/>
</dbReference>
<sequence>MANRRRIKGQAHRQITSIDYTPNLNPRLSTLYAVEARSASVFIKKYRMGKGVIGNWLQFSNLKKAPLPLDGYEHQEEPLEPASPLRKDSTSSVKPAKFCYLPDDILYEIFRHFLPKHSKDNLRLVLTHVCRQWRAVACDMPSLWAFPDLSNPNLGREMLRRSLSDPPHPHYPLLHVHFQYMKYHPRTFAQFTEEYTRVRMEAASEALSQFERIETLRLNMPSRQLVEVASKLVQAVPFLRSLDLTSDGVDLSPGFLGGGAPFLSALSLKYCGLAIKSPLLPNITSLELTGGGRTTFERRLRDVLSVMPLLEHLILHDVFHHSHNDAKVALLPNLRQLDLDFSDIRCTATLHYMSFPPTTVVHIRGHDLRLPEEHSPDLSWLWEPISRILAPGFYPERERSVKTLTANGDDAYAGVSLTLKAWDTALPYDFDKEAPPSRPHLIVEVDWCDGRWAPYGSRHVAYFVEVFAEGFFTLPLPGLEILHLGAFPRESPSISYVKLALRPHLQSSTLRTLVVHGEYCVEYIPGLLVFQPEDSSPLPFPALETVVFSYVDFRLHLVQGLIESLGERSMQGKKLQKVVMIGCRSDKDCPMSLFEHQEITKEVDWDG</sequence>
<proteinExistence type="predicted"/>
<dbReference type="Gene3D" id="1.20.1280.50">
    <property type="match status" value="1"/>
</dbReference>
<evidence type="ECO:0000313" key="3">
    <source>
        <dbReference type="Proteomes" id="UP001383192"/>
    </source>
</evidence>
<name>A0AAW0DIA7_9AGAR</name>
<dbReference type="Gene3D" id="3.80.10.10">
    <property type="entry name" value="Ribonuclease Inhibitor"/>
    <property type="match status" value="1"/>
</dbReference>
<organism evidence="2 3">
    <name type="scientific">Paramarasmius palmivorus</name>
    <dbReference type="NCBI Taxonomy" id="297713"/>
    <lineage>
        <taxon>Eukaryota</taxon>
        <taxon>Fungi</taxon>
        <taxon>Dikarya</taxon>
        <taxon>Basidiomycota</taxon>
        <taxon>Agaricomycotina</taxon>
        <taxon>Agaricomycetes</taxon>
        <taxon>Agaricomycetidae</taxon>
        <taxon>Agaricales</taxon>
        <taxon>Marasmiineae</taxon>
        <taxon>Marasmiaceae</taxon>
        <taxon>Paramarasmius</taxon>
    </lineage>
</organism>